<accession>A0AAU6VZZ1</accession>
<dbReference type="InterPro" id="IPR008979">
    <property type="entry name" value="Galactose-bd-like_sf"/>
</dbReference>
<evidence type="ECO:0000313" key="1">
    <source>
        <dbReference type="EMBL" id="XAI69700.1"/>
    </source>
</evidence>
<gene>
    <name evidence="1" type="ORF">Arace01_00032</name>
</gene>
<organism evidence="1">
    <name type="scientific">Pseudomonas phage Arace01</name>
    <dbReference type="NCBI Taxonomy" id="3138526"/>
    <lineage>
        <taxon>Viruses</taxon>
    </lineage>
</organism>
<name>A0AAU6VZZ1_9VIRU</name>
<proteinExistence type="predicted"/>
<dbReference type="SUPFAM" id="SSF49785">
    <property type="entry name" value="Galactose-binding domain-like"/>
    <property type="match status" value="1"/>
</dbReference>
<protein>
    <submittedName>
        <fullName evidence="1">DNA-directed RNA polymerase</fullName>
    </submittedName>
</protein>
<dbReference type="EMBL" id="PP179312">
    <property type="protein sequence ID" value="XAI69700.1"/>
    <property type="molecule type" value="Genomic_DNA"/>
</dbReference>
<keyword evidence="1" id="KW-0804">Transcription</keyword>
<reference evidence="1" key="1">
    <citation type="journal article" date="2024" name="J. Gen. Virol.">
        <title>Novel phages of Pseudomonas syringae unveil numerous potential auxiliary metabolic genes.</title>
        <authorList>
            <person name="Feltin C."/>
            <person name="Garneau J.R."/>
            <person name="Morris C.E."/>
            <person name="Berard A."/>
            <person name="Torres-Barcelo C."/>
        </authorList>
    </citation>
    <scope>NUCLEOTIDE SEQUENCE</scope>
</reference>
<dbReference type="GO" id="GO:0000428">
    <property type="term" value="C:DNA-directed RNA polymerase complex"/>
    <property type="evidence" value="ECO:0007669"/>
    <property type="project" value="UniProtKB-KW"/>
</dbReference>
<sequence>MTEFQQFSKAVHARFTALVAMGELYVSQVTGDDLWANYLEGFPADTNPIFRERTEHDCSCCRNFIKNLGRVVAISDAKILTVWEELGDLPYPYDIVASYLDSVIKGNHVEGVYRTTENSYGAEQTLEHLEDGQVRRWNHFHGMVPAFAFSKAADELRGTANSTIGVVFRGLQEITSEAIQTVIDLIDAKALYRGDEFAPAVRQFQTMSTAFQGMHPAEQRLFAQQCYKLPGARIRNTAIGTLLQELSSGMDLEDAVKRFEAMVAPTNYKRTTALITPLMIGNAVHKLEELGLASAIKRRFAKISDITINNVIWADGSAKAQMKGDLASLLMASPQVKTGAYMKPAVDISIEHFMDKVVPTAFEMSVLFKNGLINNLASLTAPVDESVGNLFQWDNNFGWSYNGNITDSITEKVKRAGGATEGKLRVSLAWFNPDDLDLHCVCPDGHVHYANKMGVLDVDMNAHGPKSATDPVENMNWANPADGKYRVYVNQFNKRTSDRPGFVLEVKNNGNLTQYSFAQQVSGNSVYLEFDLVNGVIQNLKTHPGLVGEGIKQDVWGLRTETFVKVSTLMFSPNYWDGNQKGNKHWFFMLDGCLNDQPTRGIYNEFLKPELQEHRKVFEVLGAQTMCPVVPDQLSGLGFSSTKREVVTVKVVSSTGSEVLYNVNF</sequence>
<keyword evidence="1" id="KW-0240">DNA-directed RNA polymerase</keyword>
<dbReference type="Gene3D" id="2.60.120.380">
    <property type="match status" value="1"/>
</dbReference>